<protein>
    <submittedName>
        <fullName evidence="1">Uncharacterized protein</fullName>
    </submittedName>
</protein>
<dbReference type="Proteomes" id="UP000254848">
    <property type="component" value="Unassembled WGS sequence"/>
</dbReference>
<dbReference type="RefSeq" id="WP_115459345.1">
    <property type="nucleotide sequence ID" value="NZ_QRAP01000007.1"/>
</dbReference>
<dbReference type="OrthoDB" id="7030237at2"/>
<accession>A0A370QN52</accession>
<reference evidence="1 2" key="1">
    <citation type="submission" date="2018-07" db="EMBL/GenBank/DDBJ databases">
        <title>Genomic Encyclopedia of Type Strains, Phase IV (KMG-IV): sequencing the most valuable type-strain genomes for metagenomic binning, comparative biology and taxonomic classification.</title>
        <authorList>
            <person name="Goeker M."/>
        </authorList>
    </citation>
    <scope>NUCLEOTIDE SEQUENCE [LARGE SCALE GENOMIC DNA]</scope>
    <source>
        <strain evidence="1 2">DSM 103736</strain>
    </source>
</reference>
<gene>
    <name evidence="1" type="ORF">C8D90_107121</name>
</gene>
<evidence type="ECO:0000313" key="1">
    <source>
        <dbReference type="EMBL" id="RDK89470.1"/>
    </source>
</evidence>
<organism evidence="1 2">
    <name type="scientific">Enterobacillus tribolii</name>
    <dbReference type="NCBI Taxonomy" id="1487935"/>
    <lineage>
        <taxon>Bacteria</taxon>
        <taxon>Pseudomonadati</taxon>
        <taxon>Pseudomonadota</taxon>
        <taxon>Gammaproteobacteria</taxon>
        <taxon>Enterobacterales</taxon>
        <taxon>Hafniaceae</taxon>
        <taxon>Enterobacillus</taxon>
    </lineage>
</organism>
<keyword evidence="2" id="KW-1185">Reference proteome</keyword>
<dbReference type="EMBL" id="QRAP01000007">
    <property type="protein sequence ID" value="RDK89470.1"/>
    <property type="molecule type" value="Genomic_DNA"/>
</dbReference>
<comment type="caution">
    <text evidence="1">The sequence shown here is derived from an EMBL/GenBank/DDBJ whole genome shotgun (WGS) entry which is preliminary data.</text>
</comment>
<dbReference type="AlphaFoldDB" id="A0A370QN52"/>
<sequence length="200" mass="22875">MKKPDICVLFEESISSELFEDFENNVKKEGLKLVVESREPSGPMACIEWFLLPVVAAFISKSYFDGFLKEMGKDHYQLVKESLSKLTKKVIHTPRIEPVLFSTKGKIATHNPFSLAFSILAEAEDGYTFKLLIPKLNSNDDYGLIANRFMDFLSDYHAGLKTLESIGYISEGQRPLSNIIFVHYNSDNDSIEWLNEKEHR</sequence>
<evidence type="ECO:0000313" key="2">
    <source>
        <dbReference type="Proteomes" id="UP000254848"/>
    </source>
</evidence>
<proteinExistence type="predicted"/>
<name>A0A370QN52_9GAMM</name>